<protein>
    <recommendedName>
        <fullName evidence="4">Secreted protein</fullName>
    </recommendedName>
</protein>
<evidence type="ECO:0000256" key="1">
    <source>
        <dbReference type="SAM" id="SignalP"/>
    </source>
</evidence>
<dbReference type="Proteomes" id="UP000741013">
    <property type="component" value="Unassembled WGS sequence"/>
</dbReference>
<comment type="caution">
    <text evidence="2">The sequence shown here is derived from an EMBL/GenBank/DDBJ whole genome shotgun (WGS) entry which is preliminary data.</text>
</comment>
<dbReference type="InterPro" id="IPR045935">
    <property type="entry name" value="DUF6355"/>
</dbReference>
<evidence type="ECO:0008006" key="4">
    <source>
        <dbReference type="Google" id="ProtNLM"/>
    </source>
</evidence>
<proteinExistence type="predicted"/>
<dbReference type="EMBL" id="JAGGMS010000001">
    <property type="protein sequence ID" value="MBP2182874.1"/>
    <property type="molecule type" value="Genomic_DNA"/>
</dbReference>
<evidence type="ECO:0000313" key="3">
    <source>
        <dbReference type="Proteomes" id="UP000741013"/>
    </source>
</evidence>
<sequence length="116" mass="11911">MLNMEPSNYSTNRIRRPLGAGVAVVALLVGGTATASAAPLSPGSVAEKCGYLGWGKYNHCDGGSGATVMLDVEDLWGGISLVCVRPGITDVQPYVDYRVTGAWWNGGVGCAPGGHS</sequence>
<dbReference type="Pfam" id="PF19882">
    <property type="entry name" value="DUF6355"/>
    <property type="match status" value="1"/>
</dbReference>
<reference evidence="2 3" key="1">
    <citation type="submission" date="2021-03" db="EMBL/GenBank/DDBJ databases">
        <title>Sequencing the genomes of 1000 actinobacteria strains.</title>
        <authorList>
            <person name="Klenk H.-P."/>
        </authorList>
    </citation>
    <scope>NUCLEOTIDE SEQUENCE [LARGE SCALE GENOMIC DNA]</scope>
    <source>
        <strain evidence="2 3">DSM 45510</strain>
    </source>
</reference>
<feature type="signal peptide" evidence="1">
    <location>
        <begin position="1"/>
        <end position="37"/>
    </location>
</feature>
<feature type="chain" id="PRO_5047447905" description="Secreted protein" evidence="1">
    <location>
        <begin position="38"/>
        <end position="116"/>
    </location>
</feature>
<evidence type="ECO:0000313" key="2">
    <source>
        <dbReference type="EMBL" id="MBP2182874.1"/>
    </source>
</evidence>
<gene>
    <name evidence="2" type="ORF">JOM49_004400</name>
</gene>
<keyword evidence="3" id="KW-1185">Reference proteome</keyword>
<organism evidence="2 3">
    <name type="scientific">Amycolatopsis magusensis</name>
    <dbReference type="NCBI Taxonomy" id="882444"/>
    <lineage>
        <taxon>Bacteria</taxon>
        <taxon>Bacillati</taxon>
        <taxon>Actinomycetota</taxon>
        <taxon>Actinomycetes</taxon>
        <taxon>Pseudonocardiales</taxon>
        <taxon>Pseudonocardiaceae</taxon>
        <taxon>Amycolatopsis</taxon>
    </lineage>
</organism>
<accession>A0ABS4PVK0</accession>
<name>A0ABS4PVK0_9PSEU</name>
<keyword evidence="1" id="KW-0732">Signal</keyword>